<name>A0ACB8C772_DERSI</name>
<reference evidence="1" key="1">
    <citation type="submission" date="2020-05" db="EMBL/GenBank/DDBJ databases">
        <title>Large-scale comparative analyses of tick genomes elucidate their genetic diversity and vector capacities.</title>
        <authorList>
            <person name="Jia N."/>
            <person name="Wang J."/>
            <person name="Shi W."/>
            <person name="Du L."/>
            <person name="Sun Y."/>
            <person name="Zhan W."/>
            <person name="Jiang J."/>
            <person name="Wang Q."/>
            <person name="Zhang B."/>
            <person name="Ji P."/>
            <person name="Sakyi L.B."/>
            <person name="Cui X."/>
            <person name="Yuan T."/>
            <person name="Jiang B."/>
            <person name="Yang W."/>
            <person name="Lam T.T.-Y."/>
            <person name="Chang Q."/>
            <person name="Ding S."/>
            <person name="Wang X."/>
            <person name="Zhu J."/>
            <person name="Ruan X."/>
            <person name="Zhao L."/>
            <person name="Wei J."/>
            <person name="Que T."/>
            <person name="Du C."/>
            <person name="Cheng J."/>
            <person name="Dai P."/>
            <person name="Han X."/>
            <person name="Huang E."/>
            <person name="Gao Y."/>
            <person name="Liu J."/>
            <person name="Shao H."/>
            <person name="Ye R."/>
            <person name="Li L."/>
            <person name="Wei W."/>
            <person name="Wang X."/>
            <person name="Wang C."/>
            <person name="Yang T."/>
            <person name="Huo Q."/>
            <person name="Li W."/>
            <person name="Guo W."/>
            <person name="Chen H."/>
            <person name="Zhou L."/>
            <person name="Ni X."/>
            <person name="Tian J."/>
            <person name="Zhou Y."/>
            <person name="Sheng Y."/>
            <person name="Liu T."/>
            <person name="Pan Y."/>
            <person name="Xia L."/>
            <person name="Li J."/>
            <person name="Zhao F."/>
            <person name="Cao W."/>
        </authorList>
    </citation>
    <scope>NUCLEOTIDE SEQUENCE</scope>
    <source>
        <strain evidence="1">Dsil-2018</strain>
    </source>
</reference>
<sequence>MCTDSTSTLSCIRVDYEKLGPFVKHRVKEIAAIADPLLWRYCPGEDNPSDLLTKGVSLKVLRTCRNWWRGPEWLSQPRINLAYRLRHEHIDLRGVRV</sequence>
<proteinExistence type="predicted"/>
<gene>
    <name evidence="1" type="ORF">HPB49_003136</name>
</gene>
<evidence type="ECO:0000313" key="1">
    <source>
        <dbReference type="EMBL" id="KAH7936705.1"/>
    </source>
</evidence>
<organism evidence="1 2">
    <name type="scientific">Dermacentor silvarum</name>
    <name type="common">Tick</name>
    <dbReference type="NCBI Taxonomy" id="543639"/>
    <lineage>
        <taxon>Eukaryota</taxon>
        <taxon>Metazoa</taxon>
        <taxon>Ecdysozoa</taxon>
        <taxon>Arthropoda</taxon>
        <taxon>Chelicerata</taxon>
        <taxon>Arachnida</taxon>
        <taxon>Acari</taxon>
        <taxon>Parasitiformes</taxon>
        <taxon>Ixodida</taxon>
        <taxon>Ixodoidea</taxon>
        <taxon>Ixodidae</taxon>
        <taxon>Rhipicephalinae</taxon>
        <taxon>Dermacentor</taxon>
    </lineage>
</organism>
<accession>A0ACB8C772</accession>
<evidence type="ECO:0000313" key="2">
    <source>
        <dbReference type="Proteomes" id="UP000821865"/>
    </source>
</evidence>
<protein>
    <submittedName>
        <fullName evidence="1">Uncharacterized protein</fullName>
    </submittedName>
</protein>
<comment type="caution">
    <text evidence="1">The sequence shown here is derived from an EMBL/GenBank/DDBJ whole genome shotgun (WGS) entry which is preliminary data.</text>
</comment>
<dbReference type="EMBL" id="CM023477">
    <property type="protein sequence ID" value="KAH7936705.1"/>
    <property type="molecule type" value="Genomic_DNA"/>
</dbReference>
<keyword evidence="2" id="KW-1185">Reference proteome</keyword>
<dbReference type="Proteomes" id="UP000821865">
    <property type="component" value="Chromosome 8"/>
</dbReference>